<dbReference type="AlphaFoldDB" id="A0AAP9Y2F4"/>
<dbReference type="GeneID" id="45698663"/>
<dbReference type="Proteomes" id="UP001056386">
    <property type="component" value="Chromosome 1"/>
</dbReference>
<reference evidence="2 4" key="1">
    <citation type="submission" date="2020-12" db="EMBL/GenBank/DDBJ databases">
        <title>FDA dAtabase for Regulatory Grade micrObial Sequences (FDA-ARGOS): Supporting development and validation of Infectious Disease Dx tests.</title>
        <authorList>
            <person name="Minogue T."/>
            <person name="Wolcott M."/>
            <person name="Wasieloski L."/>
            <person name="Aguilar W."/>
            <person name="Moore D."/>
            <person name="Jaissle J."/>
            <person name="Tallon L."/>
            <person name="Sadzewicz L."/>
            <person name="Zhao X."/>
            <person name="Boylan J."/>
            <person name="Ott S."/>
            <person name="Bowen H."/>
            <person name="Vavikolanu K."/>
            <person name="Mehta A."/>
            <person name="Aluvathingal J."/>
            <person name="Nadendla S."/>
            <person name="Yan Y."/>
            <person name="Sichtig H."/>
        </authorList>
    </citation>
    <scope>NUCLEOTIDE SEQUENCE [LARGE SCALE GENOMIC DNA]</scope>
    <source>
        <strain evidence="2 4">FDAARGOS_949</strain>
    </source>
</reference>
<evidence type="ECO:0000313" key="4">
    <source>
        <dbReference type="Proteomes" id="UP000594892"/>
    </source>
</evidence>
<dbReference type="EMBL" id="CP099587">
    <property type="protein sequence ID" value="USS45167.1"/>
    <property type="molecule type" value="Genomic_DNA"/>
</dbReference>
<dbReference type="Proteomes" id="UP000594892">
    <property type="component" value="Chromosome 2"/>
</dbReference>
<dbReference type="EMBL" id="CP065601">
    <property type="protein sequence ID" value="QPQ92883.1"/>
    <property type="molecule type" value="Genomic_DNA"/>
</dbReference>
<feature type="compositionally biased region" description="Low complexity" evidence="1">
    <location>
        <begin position="74"/>
        <end position="86"/>
    </location>
</feature>
<feature type="region of interest" description="Disordered" evidence="1">
    <location>
        <begin position="64"/>
        <end position="86"/>
    </location>
</feature>
<proteinExistence type="predicted"/>
<evidence type="ECO:0000256" key="1">
    <source>
        <dbReference type="SAM" id="MobiDB-lite"/>
    </source>
</evidence>
<organism evidence="2 4">
    <name type="scientific">Burkholderia glumae</name>
    <name type="common">Pseudomonas glumae</name>
    <dbReference type="NCBI Taxonomy" id="337"/>
    <lineage>
        <taxon>Bacteria</taxon>
        <taxon>Pseudomonadati</taxon>
        <taxon>Pseudomonadota</taxon>
        <taxon>Betaproteobacteria</taxon>
        <taxon>Burkholderiales</taxon>
        <taxon>Burkholderiaceae</taxon>
        <taxon>Burkholderia</taxon>
    </lineage>
</organism>
<name>A0AAP9Y2F4_BURGL</name>
<dbReference type="SUPFAM" id="SSF103247">
    <property type="entry name" value="TT1751-like"/>
    <property type="match status" value="1"/>
</dbReference>
<keyword evidence="5" id="KW-1185">Reference proteome</keyword>
<evidence type="ECO:0000313" key="2">
    <source>
        <dbReference type="EMBL" id="QPQ92883.1"/>
    </source>
</evidence>
<reference evidence="3" key="2">
    <citation type="submission" date="2022-06" db="EMBL/GenBank/DDBJ databases">
        <title>Draft genome sequence of Burkholderia glumae strain GR20004 isolated from rice panicle showing bacterial panicle blight.</title>
        <authorList>
            <person name="Choi S.Y."/>
            <person name="Lee Y.H."/>
        </authorList>
    </citation>
    <scope>NUCLEOTIDE SEQUENCE</scope>
    <source>
        <strain evidence="3">GR20004</strain>
    </source>
</reference>
<dbReference type="RefSeq" id="WP_017433576.1">
    <property type="nucleotide sequence ID" value="NZ_CP021074.1"/>
</dbReference>
<sequence length="86" mass="8956">MESLRDSVPAGPPGSRPLDETRGHETLPPTAPIVCGNPHAGRPLMPRYWPAAVELPLDPVVRQDAARMPAPDRGAGQAHAAPPAAA</sequence>
<evidence type="ECO:0000313" key="3">
    <source>
        <dbReference type="EMBL" id="USS45167.1"/>
    </source>
</evidence>
<dbReference type="InterPro" id="IPR035923">
    <property type="entry name" value="TT1751-like_sf"/>
</dbReference>
<protein>
    <submittedName>
        <fullName evidence="2">Uncharacterized protein</fullName>
    </submittedName>
</protein>
<feature type="region of interest" description="Disordered" evidence="1">
    <location>
        <begin position="1"/>
        <end position="34"/>
    </location>
</feature>
<evidence type="ECO:0000313" key="5">
    <source>
        <dbReference type="Proteomes" id="UP001056386"/>
    </source>
</evidence>
<gene>
    <name evidence="2" type="ORF">I6H06_28040</name>
    <name evidence="3" type="ORF">NFI99_26625</name>
</gene>
<accession>A0AAP9Y2F4</accession>